<dbReference type="AlphaFoldDB" id="J9G4A4"/>
<sequence>MIICFLSRSQSSTTSGRVGHRVGCRKRCSHRAYRELGKKQRFYPD</sequence>
<protein>
    <submittedName>
        <fullName evidence="1">Uncharacterized protein</fullName>
    </submittedName>
</protein>
<accession>J9G4A4</accession>
<reference evidence="1" key="1">
    <citation type="journal article" date="2012" name="PLoS ONE">
        <title>Gene sets for utilization of primary and secondary nutrition supplies in the distal gut of endangered iberian lynx.</title>
        <authorList>
            <person name="Alcaide M."/>
            <person name="Messina E."/>
            <person name="Richter M."/>
            <person name="Bargiela R."/>
            <person name="Peplies J."/>
            <person name="Huws S.A."/>
            <person name="Newbold C.J."/>
            <person name="Golyshin P.N."/>
            <person name="Simon M.A."/>
            <person name="Lopez G."/>
            <person name="Yakimov M.M."/>
            <person name="Ferrer M."/>
        </authorList>
    </citation>
    <scope>NUCLEOTIDE SEQUENCE</scope>
</reference>
<comment type="caution">
    <text evidence="1">The sequence shown here is derived from an EMBL/GenBank/DDBJ whole genome shotgun (WGS) entry which is preliminary data.</text>
</comment>
<evidence type="ECO:0000313" key="1">
    <source>
        <dbReference type="EMBL" id="EJW94374.1"/>
    </source>
</evidence>
<gene>
    <name evidence="1" type="ORF">EVA_17517</name>
</gene>
<proteinExistence type="predicted"/>
<organism evidence="1">
    <name type="scientific">gut metagenome</name>
    <dbReference type="NCBI Taxonomy" id="749906"/>
    <lineage>
        <taxon>unclassified sequences</taxon>
        <taxon>metagenomes</taxon>
        <taxon>organismal metagenomes</taxon>
    </lineage>
</organism>
<dbReference type="EMBL" id="AMCI01006414">
    <property type="protein sequence ID" value="EJW94374.1"/>
    <property type="molecule type" value="Genomic_DNA"/>
</dbReference>
<name>J9G4A4_9ZZZZ</name>